<dbReference type="InterPro" id="IPR008271">
    <property type="entry name" value="Ser/Thr_kinase_AS"/>
</dbReference>
<proteinExistence type="predicted"/>
<dbReference type="CDD" id="cd14014">
    <property type="entry name" value="STKc_PknB_like"/>
    <property type="match status" value="1"/>
</dbReference>
<evidence type="ECO:0000256" key="1">
    <source>
        <dbReference type="ARBA" id="ARBA00022679"/>
    </source>
</evidence>
<dbReference type="InterPro" id="IPR000719">
    <property type="entry name" value="Prot_kinase_dom"/>
</dbReference>
<dbReference type="InterPro" id="IPR011009">
    <property type="entry name" value="Kinase-like_dom_sf"/>
</dbReference>
<dbReference type="SMART" id="SM00220">
    <property type="entry name" value="S_TKc"/>
    <property type="match status" value="1"/>
</dbReference>
<dbReference type="PROSITE" id="PS00108">
    <property type="entry name" value="PROTEIN_KINASE_ST"/>
    <property type="match status" value="1"/>
</dbReference>
<evidence type="ECO:0000256" key="6">
    <source>
        <dbReference type="SAM" id="MobiDB-lite"/>
    </source>
</evidence>
<organism evidence="8 9">
    <name type="scientific">Melittangium boletus DSM 14713</name>
    <dbReference type="NCBI Taxonomy" id="1294270"/>
    <lineage>
        <taxon>Bacteria</taxon>
        <taxon>Pseudomonadati</taxon>
        <taxon>Myxococcota</taxon>
        <taxon>Myxococcia</taxon>
        <taxon>Myxococcales</taxon>
        <taxon>Cystobacterineae</taxon>
        <taxon>Archangiaceae</taxon>
        <taxon>Melittangium</taxon>
    </lineage>
</organism>
<feature type="compositionally biased region" description="Pro residues" evidence="6">
    <location>
        <begin position="379"/>
        <end position="388"/>
    </location>
</feature>
<dbReference type="PANTHER" id="PTHR43289">
    <property type="entry name" value="MITOGEN-ACTIVATED PROTEIN KINASE KINASE KINASE 20-RELATED"/>
    <property type="match status" value="1"/>
</dbReference>
<dbReference type="Pfam" id="PF00069">
    <property type="entry name" value="Pkinase"/>
    <property type="match status" value="1"/>
</dbReference>
<evidence type="ECO:0000313" key="8">
    <source>
        <dbReference type="EMBL" id="ATB31406.1"/>
    </source>
</evidence>
<dbReference type="PROSITE" id="PS50011">
    <property type="entry name" value="PROTEIN_KINASE_DOM"/>
    <property type="match status" value="1"/>
</dbReference>
<dbReference type="GO" id="GO:0004674">
    <property type="term" value="F:protein serine/threonine kinase activity"/>
    <property type="evidence" value="ECO:0007669"/>
    <property type="project" value="TreeGrafter"/>
</dbReference>
<keyword evidence="4 5" id="KW-0067">ATP-binding</keyword>
<gene>
    <name evidence="8" type="ORF">MEBOL_004869</name>
</gene>
<dbReference type="PANTHER" id="PTHR43289:SF6">
    <property type="entry name" value="SERINE_THREONINE-PROTEIN KINASE NEKL-3"/>
    <property type="match status" value="1"/>
</dbReference>
<evidence type="ECO:0000313" key="9">
    <source>
        <dbReference type="Proteomes" id="UP000217289"/>
    </source>
</evidence>
<keyword evidence="1" id="KW-0808">Transferase</keyword>
<protein>
    <recommendedName>
        <fullName evidence="7">Protein kinase domain-containing protein</fullName>
    </recommendedName>
</protein>
<dbReference type="Gene3D" id="1.10.510.10">
    <property type="entry name" value="Transferase(Phosphotransferase) domain 1"/>
    <property type="match status" value="1"/>
</dbReference>
<keyword evidence="9" id="KW-1185">Reference proteome</keyword>
<dbReference type="InterPro" id="IPR017441">
    <property type="entry name" value="Protein_kinase_ATP_BS"/>
</dbReference>
<keyword evidence="2 5" id="KW-0547">Nucleotide-binding</keyword>
<dbReference type="OrthoDB" id="6854449at2"/>
<dbReference type="AlphaFoldDB" id="A0A250IKF0"/>
<name>A0A250IKF0_9BACT</name>
<sequence>MNKALHPNQLRPGDHVREYRIIRRLGSGGFSIVFLVEHEGNPYALKMALQPVSEVDEDQVDGWIRREAVSLEHLVHPNLLPIHELGRWPLPRTGYSFFVTDYVPGTTFYEWSRRRHVTPHQWVRVLGEVLRPLEAMHARGICHRDLKADNVIVREGDERPFLIDFGAVHLPGARPLTEGIAPGTLYCQPPEAIRFVMSADALQKGARFEAHPSADLYAVGVLLYEALTGHHPFNPKLPVNHLLLAILSVPPVDPRQLNPRAPDSLCELAMRLLAKDPAQRPASAREVREELERLRADEGDTVPWWTPGLPYRDLGVSSRPVNGALVPMKGPLSPRARPPARRTSARVALALGVGLVGLLGWALLHTEEAPPVEATAPVSPAPSDPGVPPVSSFQPDPSRPLPAPSTQAPARGCSRLQALLGVTVAQLFGCATVPAVRPDPSGYLDKCPYEARENIRKLGFETGLGYWFPTYLQPGPTVSSVSHRLVEEGAALNVKPGPIAAHMYPYANDKFVRILGTAVTTRMRVYIEFDRLVLPDGTWLPICGAAASTFEDIYGIPTREGVEFPDTAVDPAKVDHSPGSVVLNDPQFMTVIEPPEGEQRARIEQVDPNEKPRIDFSEQLEERKRQKK</sequence>
<dbReference type="Gene3D" id="3.30.200.20">
    <property type="entry name" value="Phosphorylase Kinase, domain 1"/>
    <property type="match status" value="1"/>
</dbReference>
<dbReference type="RefSeq" id="WP_095979739.1">
    <property type="nucleotide sequence ID" value="NZ_CP022163.1"/>
</dbReference>
<evidence type="ECO:0000256" key="3">
    <source>
        <dbReference type="ARBA" id="ARBA00022777"/>
    </source>
</evidence>
<dbReference type="KEGG" id="mbd:MEBOL_004869"/>
<evidence type="ECO:0000256" key="4">
    <source>
        <dbReference type="ARBA" id="ARBA00022840"/>
    </source>
</evidence>
<dbReference type="Proteomes" id="UP000217289">
    <property type="component" value="Chromosome"/>
</dbReference>
<dbReference type="EMBL" id="CP022163">
    <property type="protein sequence ID" value="ATB31406.1"/>
    <property type="molecule type" value="Genomic_DNA"/>
</dbReference>
<evidence type="ECO:0000256" key="5">
    <source>
        <dbReference type="PROSITE-ProRule" id="PRU10141"/>
    </source>
</evidence>
<feature type="region of interest" description="Disordered" evidence="6">
    <location>
        <begin position="373"/>
        <end position="409"/>
    </location>
</feature>
<dbReference type="SUPFAM" id="SSF56112">
    <property type="entry name" value="Protein kinase-like (PK-like)"/>
    <property type="match status" value="1"/>
</dbReference>
<feature type="region of interest" description="Disordered" evidence="6">
    <location>
        <begin position="592"/>
        <end position="628"/>
    </location>
</feature>
<dbReference type="PROSITE" id="PS00107">
    <property type="entry name" value="PROTEIN_KINASE_ATP"/>
    <property type="match status" value="1"/>
</dbReference>
<feature type="compositionally biased region" description="Basic and acidic residues" evidence="6">
    <location>
        <begin position="597"/>
        <end position="628"/>
    </location>
</feature>
<feature type="domain" description="Protein kinase" evidence="7">
    <location>
        <begin position="19"/>
        <end position="294"/>
    </location>
</feature>
<keyword evidence="3" id="KW-0418">Kinase</keyword>
<evidence type="ECO:0000256" key="2">
    <source>
        <dbReference type="ARBA" id="ARBA00022741"/>
    </source>
</evidence>
<evidence type="ECO:0000259" key="7">
    <source>
        <dbReference type="PROSITE" id="PS50011"/>
    </source>
</evidence>
<accession>A0A250IKF0</accession>
<reference evidence="8 9" key="1">
    <citation type="submission" date="2017-06" db="EMBL/GenBank/DDBJ databases">
        <authorList>
            <person name="Kim H.J."/>
            <person name="Triplett B.A."/>
        </authorList>
    </citation>
    <scope>NUCLEOTIDE SEQUENCE [LARGE SCALE GENOMIC DNA]</scope>
    <source>
        <strain evidence="8 9">DSM 14713</strain>
    </source>
</reference>
<feature type="binding site" evidence="5">
    <location>
        <position position="46"/>
    </location>
    <ligand>
        <name>ATP</name>
        <dbReference type="ChEBI" id="CHEBI:30616"/>
    </ligand>
</feature>
<dbReference type="GO" id="GO:0005524">
    <property type="term" value="F:ATP binding"/>
    <property type="evidence" value="ECO:0007669"/>
    <property type="project" value="UniProtKB-UniRule"/>
</dbReference>